<evidence type="ECO:0000313" key="4">
    <source>
        <dbReference type="Proteomes" id="UP000585474"/>
    </source>
</evidence>
<dbReference type="InterPro" id="IPR024752">
    <property type="entry name" value="Myb/SANT-like_dom"/>
</dbReference>
<dbReference type="EMBL" id="BJWL01000021">
    <property type="protein sequence ID" value="GFZ10363.1"/>
    <property type="molecule type" value="Genomic_DNA"/>
</dbReference>
<organism evidence="3 4">
    <name type="scientific">Actinidia rufa</name>
    <dbReference type="NCBI Taxonomy" id="165716"/>
    <lineage>
        <taxon>Eukaryota</taxon>
        <taxon>Viridiplantae</taxon>
        <taxon>Streptophyta</taxon>
        <taxon>Embryophyta</taxon>
        <taxon>Tracheophyta</taxon>
        <taxon>Spermatophyta</taxon>
        <taxon>Magnoliopsida</taxon>
        <taxon>eudicotyledons</taxon>
        <taxon>Gunneridae</taxon>
        <taxon>Pentapetalae</taxon>
        <taxon>asterids</taxon>
        <taxon>Ericales</taxon>
        <taxon>Actinidiaceae</taxon>
        <taxon>Actinidia</taxon>
    </lineage>
</organism>
<keyword evidence="4" id="KW-1185">Reference proteome</keyword>
<protein>
    <recommendedName>
        <fullName evidence="2">Myb/SANT-like domain-containing protein</fullName>
    </recommendedName>
</protein>
<gene>
    <name evidence="3" type="ORF">Acr_21g0009620</name>
</gene>
<dbReference type="AlphaFoldDB" id="A0A7J0GHR7"/>
<dbReference type="Proteomes" id="UP000585474">
    <property type="component" value="Unassembled WGS sequence"/>
</dbReference>
<accession>A0A7J0GHR7</accession>
<evidence type="ECO:0000259" key="2">
    <source>
        <dbReference type="Pfam" id="PF12776"/>
    </source>
</evidence>
<dbReference type="Pfam" id="PF12776">
    <property type="entry name" value="Myb_DNA-bind_3"/>
    <property type="match status" value="1"/>
</dbReference>
<feature type="compositionally biased region" description="Low complexity" evidence="1">
    <location>
        <begin position="194"/>
        <end position="229"/>
    </location>
</feature>
<dbReference type="OrthoDB" id="1748457at2759"/>
<name>A0A7J0GHR7_9ERIC</name>
<feature type="compositionally biased region" description="Polar residues" evidence="1">
    <location>
        <begin position="1"/>
        <end position="15"/>
    </location>
</feature>
<dbReference type="PANTHER" id="PTHR46250">
    <property type="entry name" value="MYB/SANT-LIKE DNA-BINDING DOMAIN PROTEIN-RELATED"/>
    <property type="match status" value="1"/>
</dbReference>
<comment type="caution">
    <text evidence="3">The sequence shown here is derived from an EMBL/GenBank/DDBJ whole genome shotgun (WGS) entry which is preliminary data.</text>
</comment>
<feature type="domain" description="Myb/SANT-like" evidence="2">
    <location>
        <begin position="23"/>
        <end position="119"/>
    </location>
</feature>
<reference evidence="3 4" key="1">
    <citation type="submission" date="2019-07" db="EMBL/GenBank/DDBJ databases">
        <title>De Novo Assembly of kiwifruit Actinidia rufa.</title>
        <authorList>
            <person name="Sugita-Konishi S."/>
            <person name="Sato K."/>
            <person name="Mori E."/>
            <person name="Abe Y."/>
            <person name="Kisaki G."/>
            <person name="Hamano K."/>
            <person name="Suezawa K."/>
            <person name="Otani M."/>
            <person name="Fukuda T."/>
            <person name="Manabe T."/>
            <person name="Gomi K."/>
            <person name="Tabuchi M."/>
            <person name="Akimitsu K."/>
            <person name="Kataoka I."/>
        </authorList>
    </citation>
    <scope>NUCLEOTIDE SEQUENCE [LARGE SCALE GENOMIC DNA]</scope>
    <source>
        <strain evidence="4">cv. Fuchu</strain>
    </source>
</reference>
<evidence type="ECO:0000256" key="1">
    <source>
        <dbReference type="SAM" id="MobiDB-lite"/>
    </source>
</evidence>
<feature type="region of interest" description="Disordered" evidence="1">
    <location>
        <begin position="194"/>
        <end position="266"/>
    </location>
</feature>
<proteinExistence type="predicted"/>
<dbReference type="PANTHER" id="PTHR46250:SF15">
    <property type="entry name" value="OS01G0523800 PROTEIN"/>
    <property type="match status" value="1"/>
</dbReference>
<sequence>MDTQQGFEEANMSTKKTPRSRRSWRKVEEDALIKVMLAEFSDKWSADNGFKPGFFSLVEKQLEKVLPESHLKVEPHIESKVKYWRQMYSKVFDILQLSGFGWDHTNKKVEVVQSVWDEYEKAHPKKAKEVYGKMFPYYEDWAILFGKDRATGAGAEDPTQMEQVYTQNPLQDSVVDDVDDFYVPLFDDQFMNSPHVSVSSTPTGSTSHTTTPSSPTPTGSTPDAATPSTFMHTPPPRRMQIPITSTPPANAGAKKGRKRTRMGEEEDVRESLGHWCKESLGYMEKLANSLGYEKELAARRATIPGELQKLNLTLIQQFKLAAIIGDKEERVDQFLNTRDETKQAWAEAVLNGHVYGRIP</sequence>
<evidence type="ECO:0000313" key="3">
    <source>
        <dbReference type="EMBL" id="GFZ10363.1"/>
    </source>
</evidence>
<feature type="region of interest" description="Disordered" evidence="1">
    <location>
        <begin position="1"/>
        <end position="22"/>
    </location>
</feature>